<comment type="caution">
    <text evidence="1">The sequence shown here is derived from an EMBL/GenBank/DDBJ whole genome shotgun (WGS) entry which is preliminary data.</text>
</comment>
<accession>A0A502GP84</accession>
<evidence type="ECO:0000313" key="1">
    <source>
        <dbReference type="EMBL" id="TPG62806.1"/>
    </source>
</evidence>
<dbReference type="AlphaFoldDB" id="A0A502GP84"/>
<dbReference type="OrthoDB" id="6604308at2"/>
<sequence>MLNDYHLKDDRNQRLLAVQAALEIAKASVAAPSSSTNAHKVKYDLENVTEQIKGLADQIQELLK</sequence>
<name>A0A502GP84_9GAMM</name>
<evidence type="ECO:0000313" key="2">
    <source>
        <dbReference type="Proteomes" id="UP000317663"/>
    </source>
</evidence>
<protein>
    <submittedName>
        <fullName evidence="1">Uncharacterized protein</fullName>
    </submittedName>
</protein>
<organism evidence="1 2">
    <name type="scientific">Ewingella americana</name>
    <dbReference type="NCBI Taxonomy" id="41202"/>
    <lineage>
        <taxon>Bacteria</taxon>
        <taxon>Pseudomonadati</taxon>
        <taxon>Pseudomonadota</taxon>
        <taxon>Gammaproteobacteria</taxon>
        <taxon>Enterobacterales</taxon>
        <taxon>Yersiniaceae</taxon>
        <taxon>Ewingella</taxon>
    </lineage>
</organism>
<reference evidence="1 2" key="1">
    <citation type="journal article" date="2019" name="Environ. Microbiol.">
        <title>Species interactions and distinct microbial communities in high Arctic permafrost affected cryosols are associated with the CH4 and CO2 gas fluxes.</title>
        <authorList>
            <person name="Altshuler I."/>
            <person name="Hamel J."/>
            <person name="Turney S."/>
            <person name="Magnuson E."/>
            <person name="Levesque R."/>
            <person name="Greer C."/>
            <person name="Whyte L.G."/>
        </authorList>
    </citation>
    <scope>NUCLEOTIDE SEQUENCE [LARGE SCALE GENOMIC DNA]</scope>
    <source>
        <strain evidence="1 2">E4</strain>
    </source>
</reference>
<proteinExistence type="predicted"/>
<gene>
    <name evidence="1" type="ORF">EAH77_10095</name>
</gene>
<dbReference type="Proteomes" id="UP000317663">
    <property type="component" value="Unassembled WGS sequence"/>
</dbReference>
<dbReference type="EMBL" id="RCZD01000004">
    <property type="protein sequence ID" value="TPG62806.1"/>
    <property type="molecule type" value="Genomic_DNA"/>
</dbReference>
<dbReference type="RefSeq" id="WP_140472200.1">
    <property type="nucleotide sequence ID" value="NZ_RCZD01000004.1"/>
</dbReference>
<keyword evidence="2" id="KW-1185">Reference proteome</keyword>